<evidence type="ECO:0000256" key="4">
    <source>
        <dbReference type="SAM" id="MobiDB-lite"/>
    </source>
</evidence>
<dbReference type="InParanoid" id="A0A2R6R2K8"/>
<feature type="domain" description="Protein kinase" evidence="5">
    <location>
        <begin position="320"/>
        <end position="412"/>
    </location>
</feature>
<dbReference type="OMA" id="RYGFRNK"/>
<dbReference type="InterPro" id="IPR000719">
    <property type="entry name" value="Prot_kinase_dom"/>
</dbReference>
<dbReference type="InterPro" id="IPR001245">
    <property type="entry name" value="Ser-Thr/Tyr_kinase_cat_dom"/>
</dbReference>
<evidence type="ECO:0000256" key="2">
    <source>
        <dbReference type="ARBA" id="ARBA00022840"/>
    </source>
</evidence>
<evidence type="ECO:0000256" key="1">
    <source>
        <dbReference type="ARBA" id="ARBA00022741"/>
    </source>
</evidence>
<gene>
    <name evidence="6" type="ORF">CEY00_Acc11556</name>
</gene>
<evidence type="ECO:0000313" key="6">
    <source>
        <dbReference type="EMBL" id="PSS19466.1"/>
    </source>
</evidence>
<evidence type="ECO:0000313" key="7">
    <source>
        <dbReference type="Proteomes" id="UP000241394"/>
    </source>
</evidence>
<keyword evidence="2 3" id="KW-0067">ATP-binding</keyword>
<evidence type="ECO:0000259" key="5">
    <source>
        <dbReference type="PROSITE" id="PS50011"/>
    </source>
</evidence>
<feature type="binding site" evidence="3">
    <location>
        <position position="348"/>
    </location>
    <ligand>
        <name>ATP</name>
        <dbReference type="ChEBI" id="CHEBI:30616"/>
    </ligand>
</feature>
<organism evidence="6 7">
    <name type="scientific">Actinidia chinensis var. chinensis</name>
    <name type="common">Chinese soft-hair kiwi</name>
    <dbReference type="NCBI Taxonomy" id="1590841"/>
    <lineage>
        <taxon>Eukaryota</taxon>
        <taxon>Viridiplantae</taxon>
        <taxon>Streptophyta</taxon>
        <taxon>Embryophyta</taxon>
        <taxon>Tracheophyta</taxon>
        <taxon>Spermatophyta</taxon>
        <taxon>Magnoliopsida</taxon>
        <taxon>eudicotyledons</taxon>
        <taxon>Gunneridae</taxon>
        <taxon>Pentapetalae</taxon>
        <taxon>asterids</taxon>
        <taxon>Ericales</taxon>
        <taxon>Actinidiaceae</taxon>
        <taxon>Actinidia</taxon>
    </lineage>
</organism>
<dbReference type="GO" id="GO:0005524">
    <property type="term" value="F:ATP binding"/>
    <property type="evidence" value="ECO:0007669"/>
    <property type="project" value="UniProtKB-UniRule"/>
</dbReference>
<dbReference type="PANTHER" id="PTHR27006">
    <property type="entry name" value="PROMASTIGOTE SURFACE ANTIGEN PROTEIN PSA"/>
    <property type="match status" value="1"/>
</dbReference>
<dbReference type="EMBL" id="NKQK01000010">
    <property type="protein sequence ID" value="PSS19466.1"/>
    <property type="molecule type" value="Genomic_DNA"/>
</dbReference>
<dbReference type="STRING" id="1590841.A0A2R6R2K8"/>
<dbReference type="Gramene" id="PSS19466">
    <property type="protein sequence ID" value="PSS19466"/>
    <property type="gene ID" value="CEY00_Acc11556"/>
</dbReference>
<reference evidence="7" key="2">
    <citation type="journal article" date="2018" name="BMC Genomics">
        <title>A manually annotated Actinidia chinensis var. chinensis (kiwifruit) genome highlights the challenges associated with draft genomes and gene prediction in plants.</title>
        <authorList>
            <person name="Pilkington S.M."/>
            <person name="Crowhurst R."/>
            <person name="Hilario E."/>
            <person name="Nardozza S."/>
            <person name="Fraser L."/>
            <person name="Peng Y."/>
            <person name="Gunaseelan K."/>
            <person name="Simpson R."/>
            <person name="Tahir J."/>
            <person name="Deroles S.C."/>
            <person name="Templeton K."/>
            <person name="Luo Z."/>
            <person name="Davy M."/>
            <person name="Cheng C."/>
            <person name="McNeilage M."/>
            <person name="Scaglione D."/>
            <person name="Liu Y."/>
            <person name="Zhang Q."/>
            <person name="Datson P."/>
            <person name="De Silva N."/>
            <person name="Gardiner S.E."/>
            <person name="Bassett H."/>
            <person name="Chagne D."/>
            <person name="McCallum J."/>
            <person name="Dzierzon H."/>
            <person name="Deng C."/>
            <person name="Wang Y.Y."/>
            <person name="Barron L."/>
            <person name="Manako K."/>
            <person name="Bowen J."/>
            <person name="Foster T.M."/>
            <person name="Erridge Z.A."/>
            <person name="Tiffin H."/>
            <person name="Waite C.N."/>
            <person name="Davies K.M."/>
            <person name="Grierson E.P."/>
            <person name="Laing W.A."/>
            <person name="Kirk R."/>
            <person name="Chen X."/>
            <person name="Wood M."/>
            <person name="Montefiori M."/>
            <person name="Brummell D.A."/>
            <person name="Schwinn K.E."/>
            <person name="Catanach A."/>
            <person name="Fullerton C."/>
            <person name="Li D."/>
            <person name="Meiyalaghan S."/>
            <person name="Nieuwenhuizen N."/>
            <person name="Read N."/>
            <person name="Prakash R."/>
            <person name="Hunter D."/>
            <person name="Zhang H."/>
            <person name="McKenzie M."/>
            <person name="Knabel M."/>
            <person name="Harris A."/>
            <person name="Allan A.C."/>
            <person name="Gleave A."/>
            <person name="Chen A."/>
            <person name="Janssen B.J."/>
            <person name="Plunkett B."/>
            <person name="Ampomah-Dwamena C."/>
            <person name="Voogd C."/>
            <person name="Leif D."/>
            <person name="Lafferty D."/>
            <person name="Souleyre E.J.F."/>
            <person name="Varkonyi-Gasic E."/>
            <person name="Gambi F."/>
            <person name="Hanley J."/>
            <person name="Yao J.L."/>
            <person name="Cheung J."/>
            <person name="David K.M."/>
            <person name="Warren B."/>
            <person name="Marsh K."/>
            <person name="Snowden K.C."/>
            <person name="Lin-Wang K."/>
            <person name="Brian L."/>
            <person name="Martinez-Sanchez M."/>
            <person name="Wang M."/>
            <person name="Ileperuma N."/>
            <person name="Macnee N."/>
            <person name="Campin R."/>
            <person name="McAtee P."/>
            <person name="Drummond R.S.M."/>
            <person name="Espley R.V."/>
            <person name="Ireland H.S."/>
            <person name="Wu R."/>
            <person name="Atkinson R.G."/>
            <person name="Karunairetnam S."/>
            <person name="Bulley S."/>
            <person name="Chunkath S."/>
            <person name="Hanley Z."/>
            <person name="Storey R."/>
            <person name="Thrimawithana A.H."/>
            <person name="Thomson S."/>
            <person name="David C."/>
            <person name="Testolin R."/>
            <person name="Huang H."/>
            <person name="Hellens R.P."/>
            <person name="Schaffer R.J."/>
        </authorList>
    </citation>
    <scope>NUCLEOTIDE SEQUENCE [LARGE SCALE GENOMIC DNA]</scope>
    <source>
        <strain evidence="7">cv. Red5</strain>
    </source>
</reference>
<feature type="region of interest" description="Disordered" evidence="4">
    <location>
        <begin position="234"/>
        <end position="289"/>
    </location>
</feature>
<keyword evidence="6" id="KW-0418">Kinase</keyword>
<keyword evidence="1 3" id="KW-0547">Nucleotide-binding</keyword>
<dbReference type="FunFam" id="3.30.200.20:FF:000162">
    <property type="entry name" value="Adenine nucleotide alpha hydrolase-like domain kinase"/>
    <property type="match status" value="1"/>
</dbReference>
<dbReference type="PROSITE" id="PS50011">
    <property type="entry name" value="PROTEIN_KINASE_DOM"/>
    <property type="match status" value="1"/>
</dbReference>
<dbReference type="GO" id="GO:0004672">
    <property type="term" value="F:protein kinase activity"/>
    <property type="evidence" value="ECO:0007669"/>
    <property type="project" value="InterPro"/>
</dbReference>
<sequence length="412" mass="45824">MEMNRLIPGRVVIAFDATRDRGERELKLTIDNVSSQGEILHGGDTLTLLGVLHRVPHPMGYHMEASAVSFLGTNIGAMKDEVAKKVDMYVNMLLQSAKECESEKVDIEVKMTAGTPIKNVVLQEVTTCNATWLILDRYLTRDLRFYLKQIPSKVAVIEDNFSVKVLRTHPTTNTDNVEFKLAFSMSKPVPTSAAQDNETVNQSVVTCGSCPGASMDSLDSDMLKNNLASSLYRSRENSSSDLGSSSKQEKPAMSTGRNTKEENKFPSAPPTINKQHKNPSQQGSSDAPVLCNTCGRRTVLYMKDSMRFSFPEIQLATDDFSTANLLGEGGYGLVYKGELKDQQLIAAKVRKEASTQGFSEFHSEVYVLSLARHKNIVMLLGYCCKENLNILVYEYICNRSLDWHLFDKTKCS</sequence>
<dbReference type="OrthoDB" id="979322at2759"/>
<dbReference type="Proteomes" id="UP000241394">
    <property type="component" value="Chromosome LG10"/>
</dbReference>
<proteinExistence type="predicted"/>
<comment type="caution">
    <text evidence="6">The sequence shown here is derived from an EMBL/GenBank/DDBJ whole genome shotgun (WGS) entry which is preliminary data.</text>
</comment>
<dbReference type="InterPro" id="IPR017441">
    <property type="entry name" value="Protein_kinase_ATP_BS"/>
</dbReference>
<dbReference type="PANTHER" id="PTHR27006:SF616">
    <property type="entry name" value="CYSTEINE-RICH RECEPTOR-LIKE PROTEIN KINASE 10"/>
    <property type="match status" value="1"/>
</dbReference>
<keyword evidence="7" id="KW-1185">Reference proteome</keyword>
<dbReference type="InterPro" id="IPR011009">
    <property type="entry name" value="Kinase-like_dom_sf"/>
</dbReference>
<keyword evidence="6" id="KW-0808">Transferase</keyword>
<feature type="compositionally biased region" description="Polar residues" evidence="4">
    <location>
        <begin position="270"/>
        <end position="285"/>
    </location>
</feature>
<protein>
    <submittedName>
        <fullName evidence="6">Inactive protein kinase</fullName>
    </submittedName>
</protein>
<dbReference type="Gene3D" id="3.30.200.20">
    <property type="entry name" value="Phosphorylase Kinase, domain 1"/>
    <property type="match status" value="1"/>
</dbReference>
<dbReference type="AlphaFoldDB" id="A0A2R6R2K8"/>
<evidence type="ECO:0000256" key="3">
    <source>
        <dbReference type="PROSITE-ProRule" id="PRU10141"/>
    </source>
</evidence>
<dbReference type="SUPFAM" id="SSF56112">
    <property type="entry name" value="Protein kinase-like (PK-like)"/>
    <property type="match status" value="1"/>
</dbReference>
<accession>A0A2R6R2K8</accession>
<dbReference type="PROSITE" id="PS00107">
    <property type="entry name" value="PROTEIN_KINASE_ATP"/>
    <property type="match status" value="1"/>
</dbReference>
<reference evidence="6 7" key="1">
    <citation type="submission" date="2017-07" db="EMBL/GenBank/DDBJ databases">
        <title>An improved, manually edited Actinidia chinensis var. chinensis (kiwifruit) genome highlights the challenges associated with draft genomes and gene prediction in plants.</title>
        <authorList>
            <person name="Pilkington S."/>
            <person name="Crowhurst R."/>
            <person name="Hilario E."/>
            <person name="Nardozza S."/>
            <person name="Fraser L."/>
            <person name="Peng Y."/>
            <person name="Gunaseelan K."/>
            <person name="Simpson R."/>
            <person name="Tahir J."/>
            <person name="Deroles S."/>
            <person name="Templeton K."/>
            <person name="Luo Z."/>
            <person name="Davy M."/>
            <person name="Cheng C."/>
            <person name="Mcneilage M."/>
            <person name="Scaglione D."/>
            <person name="Liu Y."/>
            <person name="Zhang Q."/>
            <person name="Datson P."/>
            <person name="De Silva N."/>
            <person name="Gardiner S."/>
            <person name="Bassett H."/>
            <person name="Chagne D."/>
            <person name="Mccallum J."/>
            <person name="Dzierzon H."/>
            <person name="Deng C."/>
            <person name="Wang Y.-Y."/>
            <person name="Barron N."/>
            <person name="Manako K."/>
            <person name="Bowen J."/>
            <person name="Foster T."/>
            <person name="Erridge Z."/>
            <person name="Tiffin H."/>
            <person name="Waite C."/>
            <person name="Davies K."/>
            <person name="Grierson E."/>
            <person name="Laing W."/>
            <person name="Kirk R."/>
            <person name="Chen X."/>
            <person name="Wood M."/>
            <person name="Montefiori M."/>
            <person name="Brummell D."/>
            <person name="Schwinn K."/>
            <person name="Catanach A."/>
            <person name="Fullerton C."/>
            <person name="Li D."/>
            <person name="Meiyalaghan S."/>
            <person name="Nieuwenhuizen N."/>
            <person name="Read N."/>
            <person name="Prakash R."/>
            <person name="Hunter D."/>
            <person name="Zhang H."/>
            <person name="Mckenzie M."/>
            <person name="Knabel M."/>
            <person name="Harris A."/>
            <person name="Allan A."/>
            <person name="Chen A."/>
            <person name="Janssen B."/>
            <person name="Plunkett B."/>
            <person name="Dwamena C."/>
            <person name="Voogd C."/>
            <person name="Leif D."/>
            <person name="Lafferty D."/>
            <person name="Souleyre E."/>
            <person name="Varkonyi-Gasic E."/>
            <person name="Gambi F."/>
            <person name="Hanley J."/>
            <person name="Yao J.-L."/>
            <person name="Cheung J."/>
            <person name="David K."/>
            <person name="Warren B."/>
            <person name="Marsh K."/>
            <person name="Snowden K."/>
            <person name="Lin-Wang K."/>
            <person name="Brian L."/>
            <person name="Martinez-Sanchez M."/>
            <person name="Wang M."/>
            <person name="Ileperuma N."/>
            <person name="Macnee N."/>
            <person name="Campin R."/>
            <person name="Mcatee P."/>
            <person name="Drummond R."/>
            <person name="Espley R."/>
            <person name="Ireland H."/>
            <person name="Wu R."/>
            <person name="Atkinson R."/>
            <person name="Karunairetnam S."/>
            <person name="Bulley S."/>
            <person name="Chunkath S."/>
            <person name="Hanley Z."/>
            <person name="Storey R."/>
            <person name="Thrimawithana A."/>
            <person name="Thomson S."/>
            <person name="David C."/>
            <person name="Testolin R."/>
        </authorList>
    </citation>
    <scope>NUCLEOTIDE SEQUENCE [LARGE SCALE GENOMIC DNA]</scope>
    <source>
        <strain evidence="7">cv. Red5</strain>
        <tissue evidence="6">Young leaf</tissue>
    </source>
</reference>
<dbReference type="Pfam" id="PF07714">
    <property type="entry name" value="PK_Tyr_Ser-Thr"/>
    <property type="match status" value="1"/>
</dbReference>
<name>A0A2R6R2K8_ACTCC</name>